<gene>
    <name evidence="1" type="ORF">METZ01_LOCUS438672</name>
</gene>
<sequence>MRSSLLFFVTGFLLSNSIGYSQKGNLSGFVKDASNGDPLVGANVFIVGTSLGAAADGEGFYKLSNLQEGTYLIRAEYIGYVMMEDSVDIIADSDLILGFNLNYTTIEGEEVTVTAQAKGQMDAINKQLNSNSIVNIVS</sequence>
<organism evidence="1">
    <name type="scientific">marine metagenome</name>
    <dbReference type="NCBI Taxonomy" id="408172"/>
    <lineage>
        <taxon>unclassified sequences</taxon>
        <taxon>metagenomes</taxon>
        <taxon>ecological metagenomes</taxon>
    </lineage>
</organism>
<proteinExistence type="predicted"/>
<reference evidence="1" key="1">
    <citation type="submission" date="2018-05" db="EMBL/GenBank/DDBJ databases">
        <authorList>
            <person name="Lanie J.A."/>
            <person name="Ng W.-L."/>
            <person name="Kazmierczak K.M."/>
            <person name="Andrzejewski T.M."/>
            <person name="Davidsen T.M."/>
            <person name="Wayne K.J."/>
            <person name="Tettelin H."/>
            <person name="Glass J.I."/>
            <person name="Rusch D."/>
            <person name="Podicherti R."/>
            <person name="Tsui H.-C.T."/>
            <person name="Winkler M.E."/>
        </authorList>
    </citation>
    <scope>NUCLEOTIDE SEQUENCE</scope>
</reference>
<dbReference type="Gene3D" id="2.60.40.1120">
    <property type="entry name" value="Carboxypeptidase-like, regulatory domain"/>
    <property type="match status" value="1"/>
</dbReference>
<dbReference type="AlphaFoldDB" id="A0A382YTG2"/>
<evidence type="ECO:0000313" key="1">
    <source>
        <dbReference type="EMBL" id="SVD85818.1"/>
    </source>
</evidence>
<feature type="non-terminal residue" evidence="1">
    <location>
        <position position="138"/>
    </location>
</feature>
<dbReference type="InterPro" id="IPR008969">
    <property type="entry name" value="CarboxyPept-like_regulatory"/>
</dbReference>
<protein>
    <recommendedName>
        <fullName evidence="2">TonB-dependent receptor plug domain-containing protein</fullName>
    </recommendedName>
</protein>
<dbReference type="EMBL" id="UINC01177932">
    <property type="protein sequence ID" value="SVD85818.1"/>
    <property type="molecule type" value="Genomic_DNA"/>
</dbReference>
<name>A0A382YTG2_9ZZZZ</name>
<dbReference type="SUPFAM" id="SSF49464">
    <property type="entry name" value="Carboxypeptidase regulatory domain-like"/>
    <property type="match status" value="1"/>
</dbReference>
<evidence type="ECO:0008006" key="2">
    <source>
        <dbReference type="Google" id="ProtNLM"/>
    </source>
</evidence>
<accession>A0A382YTG2</accession>
<dbReference type="Pfam" id="PF13715">
    <property type="entry name" value="CarbopepD_reg_2"/>
    <property type="match status" value="1"/>
</dbReference>